<sequence length="93" mass="10383">MSNIHVKRELDLNAEQCSALAEKLLDKLTAKFGGSYKPDGENYRYRHTAGVDATVEPRAGELTVNVKLGFMTRALAPQLEREMNKVLDEHLPA</sequence>
<dbReference type="EMBL" id="BMXA01000002">
    <property type="protein sequence ID" value="GHA04673.1"/>
    <property type="molecule type" value="Genomic_DNA"/>
</dbReference>
<dbReference type="InterPro" id="IPR013433">
    <property type="entry name" value="PHA_gran_rgn"/>
</dbReference>
<evidence type="ECO:0000313" key="1">
    <source>
        <dbReference type="EMBL" id="GHA04673.1"/>
    </source>
</evidence>
<reference evidence="1" key="1">
    <citation type="journal article" date="2014" name="Int. J. Syst. Evol. Microbiol.">
        <title>Complete genome sequence of Corynebacterium casei LMG S-19264T (=DSM 44701T), isolated from a smear-ripened cheese.</title>
        <authorList>
            <consortium name="US DOE Joint Genome Institute (JGI-PGF)"/>
            <person name="Walter F."/>
            <person name="Albersmeier A."/>
            <person name="Kalinowski J."/>
            <person name="Ruckert C."/>
        </authorList>
    </citation>
    <scope>NUCLEOTIDE SEQUENCE</scope>
    <source>
        <strain evidence="1">KCTC 12711</strain>
    </source>
</reference>
<protein>
    <recommendedName>
        <fullName evidence="3">Polyhydroxyalkanoic acid system protein</fullName>
    </recommendedName>
</protein>
<accession>A0A918RLT0</accession>
<proteinExistence type="predicted"/>
<dbReference type="Proteomes" id="UP000614811">
    <property type="component" value="Unassembled WGS sequence"/>
</dbReference>
<gene>
    <name evidence="1" type="ORF">GCM10008090_12610</name>
</gene>
<dbReference type="RefSeq" id="WP_189399194.1">
    <property type="nucleotide sequence ID" value="NZ_BMXA01000002.1"/>
</dbReference>
<organism evidence="1 2">
    <name type="scientific">Arenicella chitinivorans</name>
    <dbReference type="NCBI Taxonomy" id="1329800"/>
    <lineage>
        <taxon>Bacteria</taxon>
        <taxon>Pseudomonadati</taxon>
        <taxon>Pseudomonadota</taxon>
        <taxon>Gammaproteobacteria</taxon>
        <taxon>Arenicellales</taxon>
        <taxon>Arenicellaceae</taxon>
        <taxon>Arenicella</taxon>
    </lineage>
</organism>
<evidence type="ECO:0000313" key="2">
    <source>
        <dbReference type="Proteomes" id="UP000614811"/>
    </source>
</evidence>
<evidence type="ECO:0008006" key="3">
    <source>
        <dbReference type="Google" id="ProtNLM"/>
    </source>
</evidence>
<dbReference type="AlphaFoldDB" id="A0A918RLT0"/>
<name>A0A918RLT0_9GAMM</name>
<dbReference type="NCBIfam" id="TIGR02610">
    <property type="entry name" value="PHA_gran_rgn"/>
    <property type="match status" value="1"/>
</dbReference>
<keyword evidence="2" id="KW-1185">Reference proteome</keyword>
<dbReference type="Pfam" id="PF09650">
    <property type="entry name" value="PHA_gran_rgn"/>
    <property type="match status" value="1"/>
</dbReference>
<reference evidence="1" key="2">
    <citation type="submission" date="2020-09" db="EMBL/GenBank/DDBJ databases">
        <authorList>
            <person name="Sun Q."/>
            <person name="Kim S."/>
        </authorList>
    </citation>
    <scope>NUCLEOTIDE SEQUENCE</scope>
    <source>
        <strain evidence="1">KCTC 12711</strain>
    </source>
</reference>
<comment type="caution">
    <text evidence="1">The sequence shown here is derived from an EMBL/GenBank/DDBJ whole genome shotgun (WGS) entry which is preliminary data.</text>
</comment>